<evidence type="ECO:0000313" key="2">
    <source>
        <dbReference type="Proteomes" id="UP000441754"/>
    </source>
</evidence>
<evidence type="ECO:0000313" key="1">
    <source>
        <dbReference type="EMBL" id="MRS61746.1"/>
    </source>
</evidence>
<dbReference type="RefSeq" id="WP_154175139.1">
    <property type="nucleotide sequence ID" value="NZ_WJXZ01000006.1"/>
</dbReference>
<keyword evidence="2" id="KW-1185">Reference proteome</keyword>
<organism evidence="1 2">
    <name type="scientific">Larkinella terrae</name>
    <dbReference type="NCBI Taxonomy" id="2025311"/>
    <lineage>
        <taxon>Bacteria</taxon>
        <taxon>Pseudomonadati</taxon>
        <taxon>Bacteroidota</taxon>
        <taxon>Cytophagia</taxon>
        <taxon>Cytophagales</taxon>
        <taxon>Spirosomataceae</taxon>
        <taxon>Larkinella</taxon>
    </lineage>
</organism>
<dbReference type="EMBL" id="WJXZ01000006">
    <property type="protein sequence ID" value="MRS61746.1"/>
    <property type="molecule type" value="Genomic_DNA"/>
</dbReference>
<comment type="caution">
    <text evidence="1">The sequence shown here is derived from an EMBL/GenBank/DDBJ whole genome shotgun (WGS) entry which is preliminary data.</text>
</comment>
<accession>A0A7K0EJV1</accession>
<name>A0A7K0EJV1_9BACT</name>
<dbReference type="Proteomes" id="UP000441754">
    <property type="component" value="Unassembled WGS sequence"/>
</dbReference>
<sequence>MKLANLTKAIKLNERLATLNKEIHQIELLAKKLVEGRNKTVLVINSVDLDKKAEKLSEVKFDADGSLVYPNEDSDDCSYSSLFSPFGMVQIRTSPKEKALTSIRGDFEVNDMTALEVLGVLILCKQHEKAEILKKLARLGIQ</sequence>
<reference evidence="1 2" key="1">
    <citation type="journal article" date="2018" name="Antonie Van Leeuwenhoek">
        <title>Larkinella terrae sp. nov., isolated from soil on Jeju Island, South Korea.</title>
        <authorList>
            <person name="Ten L.N."/>
            <person name="Jeon J."/>
            <person name="Park S.J."/>
            <person name="Park S."/>
            <person name="Lee S.Y."/>
            <person name="Kim M.K."/>
            <person name="Jung H.Y."/>
        </authorList>
    </citation>
    <scope>NUCLEOTIDE SEQUENCE [LARGE SCALE GENOMIC DNA]</scope>
    <source>
        <strain evidence="1 2">KCTC 52001</strain>
    </source>
</reference>
<gene>
    <name evidence="1" type="ORF">GJJ30_10650</name>
</gene>
<dbReference type="AlphaFoldDB" id="A0A7K0EJV1"/>
<protein>
    <submittedName>
        <fullName evidence="1">Uncharacterized protein</fullName>
    </submittedName>
</protein>
<proteinExistence type="predicted"/>